<dbReference type="AlphaFoldDB" id="A0A1I6HYK4"/>
<keyword evidence="1" id="KW-1133">Transmembrane helix</keyword>
<evidence type="ECO:0000313" key="3">
    <source>
        <dbReference type="Proteomes" id="UP000199478"/>
    </source>
</evidence>
<accession>A0A1I6HYK4</accession>
<organism evidence="2 3">
    <name type="scientific">Yoonia tamlensis</name>
    <dbReference type="NCBI Taxonomy" id="390270"/>
    <lineage>
        <taxon>Bacteria</taxon>
        <taxon>Pseudomonadati</taxon>
        <taxon>Pseudomonadota</taxon>
        <taxon>Alphaproteobacteria</taxon>
        <taxon>Rhodobacterales</taxon>
        <taxon>Paracoccaceae</taxon>
        <taxon>Yoonia</taxon>
    </lineage>
</organism>
<keyword evidence="3" id="KW-1185">Reference proteome</keyword>
<reference evidence="3" key="1">
    <citation type="submission" date="2016-10" db="EMBL/GenBank/DDBJ databases">
        <authorList>
            <person name="Varghese N."/>
            <person name="Submissions S."/>
        </authorList>
    </citation>
    <scope>NUCLEOTIDE SEQUENCE [LARGE SCALE GENOMIC DNA]</scope>
    <source>
        <strain evidence="3">DSM 26879</strain>
    </source>
</reference>
<dbReference type="STRING" id="390270.SAMN04488005_3122"/>
<protein>
    <submittedName>
        <fullName evidence="2">Uncharacterized protein</fullName>
    </submittedName>
</protein>
<feature type="transmembrane region" description="Helical" evidence="1">
    <location>
        <begin position="15"/>
        <end position="35"/>
    </location>
</feature>
<proteinExistence type="predicted"/>
<evidence type="ECO:0000313" key="2">
    <source>
        <dbReference type="EMBL" id="SFR59484.1"/>
    </source>
</evidence>
<gene>
    <name evidence="2" type="ORF">SAMN04488005_3122</name>
</gene>
<evidence type="ECO:0000256" key="1">
    <source>
        <dbReference type="SAM" id="Phobius"/>
    </source>
</evidence>
<dbReference type="Proteomes" id="UP000199478">
    <property type="component" value="Unassembled WGS sequence"/>
</dbReference>
<name>A0A1I6HYK4_9RHOB</name>
<sequence length="202" mass="23228">MLQNGTDYWSCLERLVPLANILGNLAIIIGVWLAYRQLKAWKVEHLAKRKAETAELLLSRAMNVKSAIASVRSGIESIPADTKDSQQEVIELKWERLRSYDDDFDRLRELQVLHEALVGTRAVKDAIDDLFSVRQEIFAALSTLNGWKLGADPRDEHVKLQQDLRAILYAMGTEHDKLRPRIHVAIETLRDHLLPEIRMQRK</sequence>
<dbReference type="EMBL" id="FOYP01000003">
    <property type="protein sequence ID" value="SFR59484.1"/>
    <property type="molecule type" value="Genomic_DNA"/>
</dbReference>
<keyword evidence="1" id="KW-0812">Transmembrane</keyword>
<keyword evidence="1" id="KW-0472">Membrane</keyword>